<feature type="region of interest" description="Disordered" evidence="7">
    <location>
        <begin position="1"/>
        <end position="39"/>
    </location>
</feature>
<dbReference type="CDD" id="cd00067">
    <property type="entry name" value="GAL4"/>
    <property type="match status" value="1"/>
</dbReference>
<dbReference type="AlphaFoldDB" id="A0A0H2SJA3"/>
<dbReference type="STRING" id="27342.A0A0H2SJA3"/>
<keyword evidence="6" id="KW-0539">Nucleus</keyword>
<dbReference type="GO" id="GO:0008270">
    <property type="term" value="F:zinc ion binding"/>
    <property type="evidence" value="ECO:0007669"/>
    <property type="project" value="InterPro"/>
</dbReference>
<evidence type="ECO:0000256" key="7">
    <source>
        <dbReference type="SAM" id="MobiDB-lite"/>
    </source>
</evidence>
<dbReference type="PANTHER" id="PTHR31845">
    <property type="entry name" value="FINGER DOMAIN PROTEIN, PUTATIVE-RELATED"/>
    <property type="match status" value="1"/>
</dbReference>
<evidence type="ECO:0000313" key="10">
    <source>
        <dbReference type="Proteomes" id="UP000053477"/>
    </source>
</evidence>
<keyword evidence="4" id="KW-0238">DNA-binding</keyword>
<dbReference type="EMBL" id="KQ085907">
    <property type="protein sequence ID" value="KLO17186.1"/>
    <property type="molecule type" value="Genomic_DNA"/>
</dbReference>
<dbReference type="InterPro" id="IPR051089">
    <property type="entry name" value="prtT"/>
</dbReference>
<dbReference type="GO" id="GO:0006351">
    <property type="term" value="P:DNA-templated transcription"/>
    <property type="evidence" value="ECO:0007669"/>
    <property type="project" value="InterPro"/>
</dbReference>
<evidence type="ECO:0000313" key="9">
    <source>
        <dbReference type="EMBL" id="KLO17186.1"/>
    </source>
</evidence>
<dbReference type="InterPro" id="IPR007219">
    <property type="entry name" value="XnlR_reg_dom"/>
</dbReference>
<evidence type="ECO:0000256" key="6">
    <source>
        <dbReference type="ARBA" id="ARBA00023242"/>
    </source>
</evidence>
<comment type="subcellular location">
    <subcellularLocation>
        <location evidence="1">Nucleus</location>
    </subcellularLocation>
</comment>
<dbReference type="InterPro" id="IPR036864">
    <property type="entry name" value="Zn2-C6_fun-type_DNA-bd_sf"/>
</dbReference>
<dbReference type="PROSITE" id="PS00463">
    <property type="entry name" value="ZN2_CY6_FUNGAL_1"/>
    <property type="match status" value="1"/>
</dbReference>
<name>A0A0H2SJA3_9AGAM</name>
<feature type="domain" description="Zn(2)-C6 fungal-type" evidence="8">
    <location>
        <begin position="50"/>
        <end position="82"/>
    </location>
</feature>
<evidence type="ECO:0000256" key="5">
    <source>
        <dbReference type="ARBA" id="ARBA00023163"/>
    </source>
</evidence>
<protein>
    <recommendedName>
        <fullName evidence="8">Zn(2)-C6 fungal-type domain-containing protein</fullName>
    </recommendedName>
</protein>
<dbReference type="GO" id="GO:0000981">
    <property type="term" value="F:DNA-binding transcription factor activity, RNA polymerase II-specific"/>
    <property type="evidence" value="ECO:0007669"/>
    <property type="project" value="InterPro"/>
</dbReference>
<evidence type="ECO:0000256" key="2">
    <source>
        <dbReference type="ARBA" id="ARBA00022723"/>
    </source>
</evidence>
<keyword evidence="10" id="KW-1185">Reference proteome</keyword>
<dbReference type="GO" id="GO:0005634">
    <property type="term" value="C:nucleus"/>
    <property type="evidence" value="ECO:0007669"/>
    <property type="project" value="UniProtKB-SubCell"/>
</dbReference>
<dbReference type="Proteomes" id="UP000053477">
    <property type="component" value="Unassembled WGS sequence"/>
</dbReference>
<evidence type="ECO:0000256" key="3">
    <source>
        <dbReference type="ARBA" id="ARBA00023015"/>
    </source>
</evidence>
<dbReference type="InParanoid" id="A0A0H2SJA3"/>
<accession>A0A0H2SJA3</accession>
<dbReference type="Gene3D" id="4.10.240.10">
    <property type="entry name" value="Zn(2)-C6 fungal-type DNA-binding domain"/>
    <property type="match status" value="1"/>
</dbReference>
<dbReference type="GO" id="GO:0000976">
    <property type="term" value="F:transcription cis-regulatory region binding"/>
    <property type="evidence" value="ECO:0007669"/>
    <property type="project" value="TreeGrafter"/>
</dbReference>
<proteinExistence type="predicted"/>
<gene>
    <name evidence="9" type="ORF">SCHPADRAFT_175850</name>
</gene>
<dbReference type="PANTHER" id="PTHR31845:SF19">
    <property type="entry name" value="TRANSCRIPTION FACTOR DOMAIN-CONTAINING PROTEIN"/>
    <property type="match status" value="1"/>
</dbReference>
<dbReference type="CDD" id="cd12148">
    <property type="entry name" value="fungal_TF_MHR"/>
    <property type="match status" value="1"/>
</dbReference>
<dbReference type="PROSITE" id="PS50048">
    <property type="entry name" value="ZN2_CY6_FUNGAL_2"/>
    <property type="match status" value="1"/>
</dbReference>
<sequence length="586" mass="67354">MSFRYYQPPKVTPKQESDDSSDSESDAGHRRRSRNEISANKAALNKRAGACVHCKSLKVKCNFIAGQEPCQRCMVNKLECVVYGRKKRRAVATHEELVLRSHRQDQEISQLLRQFDQLTVERQRSLWLSKACRGPISEDSSQTSSRSSEGGKEALAWSSSYGHRSPNNAGYPTHAPLGSPPAPRRPSSLEWLHYYPDSSVNERSPLPELVATGFVSSDDVQRLFNLFFDHINPYFSILDPNLHTPTKLLWHHHFLFTIVCTCAARIDEHYFKIYPAFVEVARTCAGNALVQANKDVADCQAFLLCAVYQTPKKKWEDQRGWLYMGIAFTLAQELNLGNVNPVPGMSEREHLNRIRTWLNCYCVDWSHATQFGKPAMISVDDFTARSCREWYRSSSCNLAIDVHLVAYVEMLRTMGHFKKEMTRPNLRIEEVLRIAFSCYDRLATLSREWSVRFAEHPEADAWMCPYRSDLNRMINAYNRLVVLSYGFQKAVAAKGVSRDEKIVRMCIETAKEVIDGMTKKLYYTGMLKYSMDPDFCSIFSTRSFPFCYFPQTKTTSSTLWSTWSRFFNRIKLSSASDMHLLFMPDT</sequence>
<dbReference type="OrthoDB" id="3163292at2759"/>
<dbReference type="SMART" id="SM00906">
    <property type="entry name" value="Fungal_trans"/>
    <property type="match status" value="1"/>
</dbReference>
<organism evidence="9 10">
    <name type="scientific">Schizopora paradoxa</name>
    <dbReference type="NCBI Taxonomy" id="27342"/>
    <lineage>
        <taxon>Eukaryota</taxon>
        <taxon>Fungi</taxon>
        <taxon>Dikarya</taxon>
        <taxon>Basidiomycota</taxon>
        <taxon>Agaricomycotina</taxon>
        <taxon>Agaricomycetes</taxon>
        <taxon>Hymenochaetales</taxon>
        <taxon>Schizoporaceae</taxon>
        <taxon>Schizopora</taxon>
    </lineage>
</organism>
<dbReference type="InterPro" id="IPR001138">
    <property type="entry name" value="Zn2Cys6_DnaBD"/>
</dbReference>
<evidence type="ECO:0000256" key="1">
    <source>
        <dbReference type="ARBA" id="ARBA00004123"/>
    </source>
</evidence>
<evidence type="ECO:0000259" key="8">
    <source>
        <dbReference type="PROSITE" id="PS50048"/>
    </source>
</evidence>
<evidence type="ECO:0000256" key="4">
    <source>
        <dbReference type="ARBA" id="ARBA00023125"/>
    </source>
</evidence>
<keyword evidence="5" id="KW-0804">Transcription</keyword>
<dbReference type="SMART" id="SM00066">
    <property type="entry name" value="GAL4"/>
    <property type="match status" value="1"/>
</dbReference>
<dbReference type="SUPFAM" id="SSF57701">
    <property type="entry name" value="Zn2/Cys6 DNA-binding domain"/>
    <property type="match status" value="1"/>
</dbReference>
<reference evidence="9 10" key="1">
    <citation type="submission" date="2015-04" db="EMBL/GenBank/DDBJ databases">
        <title>Complete genome sequence of Schizopora paradoxa KUC8140, a cosmopolitan wood degrader in East Asia.</title>
        <authorList>
            <consortium name="DOE Joint Genome Institute"/>
            <person name="Min B."/>
            <person name="Park H."/>
            <person name="Jang Y."/>
            <person name="Kim J.-J."/>
            <person name="Kim K.H."/>
            <person name="Pangilinan J."/>
            <person name="Lipzen A."/>
            <person name="Riley R."/>
            <person name="Grigoriev I.V."/>
            <person name="Spatafora J.W."/>
            <person name="Choi I.-G."/>
        </authorList>
    </citation>
    <scope>NUCLEOTIDE SEQUENCE [LARGE SCALE GENOMIC DNA]</scope>
    <source>
        <strain evidence="9 10">KUC8140</strain>
    </source>
</reference>
<keyword evidence="2" id="KW-0479">Metal-binding</keyword>
<dbReference type="Pfam" id="PF00172">
    <property type="entry name" value="Zn_clus"/>
    <property type="match status" value="1"/>
</dbReference>
<dbReference type="Pfam" id="PF04082">
    <property type="entry name" value="Fungal_trans"/>
    <property type="match status" value="1"/>
</dbReference>
<keyword evidence="3" id="KW-0805">Transcription regulation</keyword>